<evidence type="ECO:0000256" key="8">
    <source>
        <dbReference type="ARBA" id="ARBA00060041"/>
    </source>
</evidence>
<feature type="transmembrane region" description="Helical" evidence="10">
    <location>
        <begin position="147"/>
        <end position="168"/>
    </location>
</feature>
<comment type="subcellular location">
    <subcellularLocation>
        <location evidence="1">Cell membrane</location>
        <topology evidence="1">Multi-pass membrane protein</topology>
    </subcellularLocation>
</comment>
<evidence type="ECO:0000256" key="1">
    <source>
        <dbReference type="ARBA" id="ARBA00004651"/>
    </source>
</evidence>
<keyword evidence="12" id="KW-1185">Reference proteome</keyword>
<dbReference type="GO" id="GO:0009252">
    <property type="term" value="P:peptidoglycan biosynthetic process"/>
    <property type="evidence" value="ECO:0007669"/>
    <property type="project" value="UniProtKB-KW"/>
</dbReference>
<evidence type="ECO:0000256" key="7">
    <source>
        <dbReference type="ARBA" id="ARBA00023136"/>
    </source>
</evidence>
<feature type="transmembrane region" description="Helical" evidence="10">
    <location>
        <begin position="423"/>
        <end position="443"/>
    </location>
</feature>
<keyword evidence="7 10" id="KW-0472">Membrane</keyword>
<dbReference type="PRINTS" id="PR01806">
    <property type="entry name" value="VIRFACTRMVIN"/>
</dbReference>
<feature type="transmembrane region" description="Helical" evidence="10">
    <location>
        <begin position="71"/>
        <end position="91"/>
    </location>
</feature>
<dbReference type="PANTHER" id="PTHR47019:SF1">
    <property type="entry name" value="LIPID II FLIPPASE MURJ"/>
    <property type="match status" value="1"/>
</dbReference>
<organism evidence="11 12">
    <name type="scientific">Oceaniferula flava</name>
    <dbReference type="NCBI Taxonomy" id="2800421"/>
    <lineage>
        <taxon>Bacteria</taxon>
        <taxon>Pseudomonadati</taxon>
        <taxon>Verrucomicrobiota</taxon>
        <taxon>Verrucomicrobiia</taxon>
        <taxon>Verrucomicrobiales</taxon>
        <taxon>Verrucomicrobiaceae</taxon>
        <taxon>Oceaniferula</taxon>
    </lineage>
</organism>
<dbReference type="GO" id="GO:0034204">
    <property type="term" value="P:lipid translocation"/>
    <property type="evidence" value="ECO:0007669"/>
    <property type="project" value="TreeGrafter"/>
</dbReference>
<reference evidence="11" key="1">
    <citation type="submission" date="2021-01" db="EMBL/GenBank/DDBJ databases">
        <title>Modified the classification status of verrucomicrobia.</title>
        <authorList>
            <person name="Feng X."/>
        </authorList>
    </citation>
    <scope>NUCLEOTIDE SEQUENCE</scope>
    <source>
        <strain evidence="11">5K15</strain>
    </source>
</reference>
<evidence type="ECO:0000256" key="9">
    <source>
        <dbReference type="ARBA" id="ARBA00061532"/>
    </source>
</evidence>
<dbReference type="GO" id="GO:0008360">
    <property type="term" value="P:regulation of cell shape"/>
    <property type="evidence" value="ECO:0007669"/>
    <property type="project" value="UniProtKB-KW"/>
</dbReference>
<evidence type="ECO:0000313" key="12">
    <source>
        <dbReference type="Proteomes" id="UP000634206"/>
    </source>
</evidence>
<dbReference type="InterPro" id="IPR051050">
    <property type="entry name" value="Lipid_II_flippase_MurJ/MviN"/>
</dbReference>
<keyword evidence="3 10" id="KW-0812">Transmembrane</keyword>
<evidence type="ECO:0000256" key="4">
    <source>
        <dbReference type="ARBA" id="ARBA00022960"/>
    </source>
</evidence>
<dbReference type="GO" id="GO:0015648">
    <property type="term" value="F:lipid-linked peptidoglycan transporter activity"/>
    <property type="evidence" value="ECO:0007669"/>
    <property type="project" value="TreeGrafter"/>
</dbReference>
<protein>
    <submittedName>
        <fullName evidence="11">Polysaccharide biosynthesis C-terminal domain-containing protein</fullName>
    </submittedName>
</protein>
<sequence>METVSTAPLVSGSPAPRRSVFALLLRCITTIAGLSLAAKGLGFLRDAAAAAIFGTSDAMDAYVLALSVPTLLAGLLGAAMPTAIIPAYALAKRKGGSESAVAVVANGIFLQAMVATGICLLLALLSQPLMQVVAGEFGGEKMQLCRNLFLLLLLFSILYSIGNAATAGLQAEKRFALGALAPAIVPLVALVSLLLFHASFGIYAMAFGLVLGSLVYLVVLSKGLLKEFGSSCFIPKFQGHGCGQLLRDSSLLLIGGAVFGGCVMIDVSIASRLEPGTVATFGYADKVIGIVLSLAGVALGQSLLPYLADLSAANDLPGLRKMGWKISWAVIAVTIPMVLALWFSADLVTQLLFQRGEFDSSATARVADALRWGSLQFPAAALGIVASKMVVSMGGVRYMCVVSTIALIANFFLDVALAPHFGLAGILIATAIVHALSAGLLFLKTLRS</sequence>
<feature type="transmembrane region" description="Helical" evidence="10">
    <location>
        <begin position="20"/>
        <end position="38"/>
    </location>
</feature>
<dbReference type="Pfam" id="PF03023">
    <property type="entry name" value="MurJ"/>
    <property type="match status" value="1"/>
</dbReference>
<feature type="transmembrane region" description="Helical" evidence="10">
    <location>
        <begin position="328"/>
        <end position="353"/>
    </location>
</feature>
<proteinExistence type="inferred from homology"/>
<evidence type="ECO:0000256" key="10">
    <source>
        <dbReference type="SAM" id="Phobius"/>
    </source>
</evidence>
<dbReference type="RefSeq" id="WP_309490400.1">
    <property type="nucleotide sequence ID" value="NZ_JAENIG010000008.1"/>
</dbReference>
<feature type="transmembrane region" description="Helical" evidence="10">
    <location>
        <begin position="287"/>
        <end position="307"/>
    </location>
</feature>
<keyword evidence="2" id="KW-1003">Cell membrane</keyword>
<dbReference type="GO" id="GO:0005886">
    <property type="term" value="C:plasma membrane"/>
    <property type="evidence" value="ECO:0007669"/>
    <property type="project" value="UniProtKB-SubCell"/>
</dbReference>
<gene>
    <name evidence="11" type="ORF">JIN83_12515</name>
</gene>
<evidence type="ECO:0000256" key="2">
    <source>
        <dbReference type="ARBA" id="ARBA00022475"/>
    </source>
</evidence>
<name>A0AAE2SDB2_9BACT</name>
<feature type="transmembrane region" description="Helical" evidence="10">
    <location>
        <begin position="175"/>
        <end position="196"/>
    </location>
</feature>
<accession>A0AAE2SDB2</accession>
<keyword evidence="4" id="KW-0133">Cell shape</keyword>
<evidence type="ECO:0000256" key="5">
    <source>
        <dbReference type="ARBA" id="ARBA00022984"/>
    </source>
</evidence>
<dbReference type="InterPro" id="IPR004268">
    <property type="entry name" value="MurJ"/>
</dbReference>
<feature type="transmembrane region" description="Helical" evidence="10">
    <location>
        <begin position="245"/>
        <end position="267"/>
    </location>
</feature>
<dbReference type="Proteomes" id="UP000634206">
    <property type="component" value="Unassembled WGS sequence"/>
</dbReference>
<evidence type="ECO:0000256" key="6">
    <source>
        <dbReference type="ARBA" id="ARBA00022989"/>
    </source>
</evidence>
<feature type="transmembrane region" description="Helical" evidence="10">
    <location>
        <begin position="103"/>
        <end position="127"/>
    </location>
</feature>
<comment type="similarity">
    <text evidence="9">Belongs to the MurJ/MviN family.</text>
</comment>
<comment type="function">
    <text evidence="8">Involved in peptidoglycan biosynthesis. Transports lipid-linked peptidoglycan precursors from the inner to the outer leaflet of the cytoplasmic membrane.</text>
</comment>
<keyword evidence="5" id="KW-0573">Peptidoglycan synthesis</keyword>
<comment type="caution">
    <text evidence="11">The sequence shown here is derived from an EMBL/GenBank/DDBJ whole genome shotgun (WGS) entry which is preliminary data.</text>
</comment>
<feature type="transmembrane region" description="Helical" evidence="10">
    <location>
        <begin position="202"/>
        <end position="225"/>
    </location>
</feature>
<dbReference type="EMBL" id="JAENIG010000008">
    <property type="protein sequence ID" value="MBK1855788.1"/>
    <property type="molecule type" value="Genomic_DNA"/>
</dbReference>
<evidence type="ECO:0000313" key="11">
    <source>
        <dbReference type="EMBL" id="MBK1855788.1"/>
    </source>
</evidence>
<feature type="transmembrane region" description="Helical" evidence="10">
    <location>
        <begin position="398"/>
        <end position="417"/>
    </location>
</feature>
<dbReference type="AlphaFoldDB" id="A0AAE2SDB2"/>
<evidence type="ECO:0000256" key="3">
    <source>
        <dbReference type="ARBA" id="ARBA00022692"/>
    </source>
</evidence>
<dbReference type="PANTHER" id="PTHR47019">
    <property type="entry name" value="LIPID II FLIPPASE MURJ"/>
    <property type="match status" value="1"/>
</dbReference>
<keyword evidence="6 10" id="KW-1133">Transmembrane helix</keyword>